<reference evidence="2 3" key="1">
    <citation type="submission" date="2015-01" db="EMBL/GenBank/DDBJ databases">
        <title>The Genome Sequence of Exophiala oligosperma CBS72588.</title>
        <authorList>
            <consortium name="The Broad Institute Genomics Platform"/>
            <person name="Cuomo C."/>
            <person name="de Hoog S."/>
            <person name="Gorbushina A."/>
            <person name="Stielow B."/>
            <person name="Teixiera M."/>
            <person name="Abouelleil A."/>
            <person name="Chapman S.B."/>
            <person name="Priest M."/>
            <person name="Young S.K."/>
            <person name="Wortman J."/>
            <person name="Nusbaum C."/>
            <person name="Birren B."/>
        </authorList>
    </citation>
    <scope>NUCLEOTIDE SEQUENCE [LARGE SCALE GENOMIC DNA]</scope>
    <source>
        <strain evidence="2 3">CBS 72588</strain>
    </source>
</reference>
<proteinExistence type="predicted"/>
<keyword evidence="3" id="KW-1185">Reference proteome</keyword>
<feature type="compositionally biased region" description="Polar residues" evidence="1">
    <location>
        <begin position="30"/>
        <end position="41"/>
    </location>
</feature>
<evidence type="ECO:0000256" key="1">
    <source>
        <dbReference type="SAM" id="MobiDB-lite"/>
    </source>
</evidence>
<dbReference type="RefSeq" id="XP_016266537.1">
    <property type="nucleotide sequence ID" value="XM_016402640.1"/>
</dbReference>
<feature type="compositionally biased region" description="Low complexity" evidence="1">
    <location>
        <begin position="52"/>
        <end position="62"/>
    </location>
</feature>
<evidence type="ECO:0000313" key="3">
    <source>
        <dbReference type="Proteomes" id="UP000053342"/>
    </source>
</evidence>
<dbReference type="GeneID" id="27354073"/>
<dbReference type="OrthoDB" id="4161517at2759"/>
<protein>
    <submittedName>
        <fullName evidence="2">Uncharacterized protein</fullName>
    </submittedName>
</protein>
<dbReference type="HOGENOM" id="CLU_057714_0_0_1"/>
<dbReference type="VEuPathDB" id="FungiDB:PV06_01999"/>
<name>A0A0D2B2A5_9EURO</name>
<feature type="region of interest" description="Disordered" evidence="1">
    <location>
        <begin position="260"/>
        <end position="280"/>
    </location>
</feature>
<sequence length="335" mass="36978">MFSQPTPQFSPFFAANRPQPHLYTPVTPSPLRTSRNANLMPTSPEREGGGSSPLRLGSSPLGKFAAADEQDENSTSNRLSGFYLQKTPEASKQYASTTVGAGVLATPPDSSSIGNGQARFGFQRTESTSAFPSLAGSAGGKRSNTDTWESRAKSLGSANTLARHAAQGREQKKSRFLDRIRRRRDDTRSELVGDQVLRMDFVRERRIWEDEMRRRAAEAGGDGTEEVDIDMMLDEEAPEDEMSPTEEFDPELESYYDYQTGDMLDLGGPREGLGGQNNDNFLVDEDEEYEEVFRELIFKDEFQRSQGKILQYEGGGGDANASGGQLEHEAGMDLS</sequence>
<dbReference type="EMBL" id="KN847333">
    <property type="protein sequence ID" value="KIW46321.1"/>
    <property type="molecule type" value="Genomic_DNA"/>
</dbReference>
<feature type="compositionally biased region" description="Basic and acidic residues" evidence="1">
    <location>
        <begin position="326"/>
        <end position="335"/>
    </location>
</feature>
<feature type="compositionally biased region" description="Low complexity" evidence="1">
    <location>
        <begin position="1"/>
        <end position="13"/>
    </location>
</feature>
<gene>
    <name evidence="2" type="ORF">PV06_01999</name>
</gene>
<dbReference type="STRING" id="215243.A0A0D2B2A5"/>
<feature type="region of interest" description="Disordered" evidence="1">
    <location>
        <begin position="311"/>
        <end position="335"/>
    </location>
</feature>
<organism evidence="2 3">
    <name type="scientific">Exophiala oligosperma</name>
    <dbReference type="NCBI Taxonomy" id="215243"/>
    <lineage>
        <taxon>Eukaryota</taxon>
        <taxon>Fungi</taxon>
        <taxon>Dikarya</taxon>
        <taxon>Ascomycota</taxon>
        <taxon>Pezizomycotina</taxon>
        <taxon>Eurotiomycetes</taxon>
        <taxon>Chaetothyriomycetidae</taxon>
        <taxon>Chaetothyriales</taxon>
        <taxon>Herpotrichiellaceae</taxon>
        <taxon>Exophiala</taxon>
    </lineage>
</organism>
<dbReference type="Proteomes" id="UP000053342">
    <property type="component" value="Unassembled WGS sequence"/>
</dbReference>
<feature type="region of interest" description="Disordered" evidence="1">
    <location>
        <begin position="1"/>
        <end position="81"/>
    </location>
</feature>
<accession>A0A0D2B2A5</accession>
<evidence type="ECO:0000313" key="2">
    <source>
        <dbReference type="EMBL" id="KIW46321.1"/>
    </source>
</evidence>
<feature type="region of interest" description="Disordered" evidence="1">
    <location>
        <begin position="131"/>
        <end position="173"/>
    </location>
</feature>
<dbReference type="AlphaFoldDB" id="A0A0D2B2A5"/>